<name>A0AAV0ZNP0_VICFA</name>
<evidence type="ECO:0000313" key="1">
    <source>
        <dbReference type="EMBL" id="CAI8599422.1"/>
    </source>
</evidence>
<accession>A0AAV0ZNP0</accession>
<organism evidence="1 2">
    <name type="scientific">Vicia faba</name>
    <name type="common">Broad bean</name>
    <name type="synonym">Faba vulgaris</name>
    <dbReference type="NCBI Taxonomy" id="3906"/>
    <lineage>
        <taxon>Eukaryota</taxon>
        <taxon>Viridiplantae</taxon>
        <taxon>Streptophyta</taxon>
        <taxon>Embryophyta</taxon>
        <taxon>Tracheophyta</taxon>
        <taxon>Spermatophyta</taxon>
        <taxon>Magnoliopsida</taxon>
        <taxon>eudicotyledons</taxon>
        <taxon>Gunneridae</taxon>
        <taxon>Pentapetalae</taxon>
        <taxon>rosids</taxon>
        <taxon>fabids</taxon>
        <taxon>Fabales</taxon>
        <taxon>Fabaceae</taxon>
        <taxon>Papilionoideae</taxon>
        <taxon>50 kb inversion clade</taxon>
        <taxon>NPAAA clade</taxon>
        <taxon>Hologalegina</taxon>
        <taxon>IRL clade</taxon>
        <taxon>Fabeae</taxon>
        <taxon>Vicia</taxon>
    </lineage>
</organism>
<dbReference type="AlphaFoldDB" id="A0AAV0ZNP0"/>
<dbReference type="EMBL" id="OX451737">
    <property type="protein sequence ID" value="CAI8599422.1"/>
    <property type="molecule type" value="Genomic_DNA"/>
</dbReference>
<proteinExistence type="predicted"/>
<keyword evidence="2" id="KW-1185">Reference proteome</keyword>
<sequence>MVRFQHDDDDGNKKVLALFPSAHSSLFLLCVCCDCDEVAIVVKCSENDRKGLMQSFCVICDKNADALVMKAQLLMNPQEKPMMGIEDDIRRR</sequence>
<protein>
    <submittedName>
        <fullName evidence="1">Uncharacterized protein</fullName>
    </submittedName>
</protein>
<evidence type="ECO:0000313" key="2">
    <source>
        <dbReference type="Proteomes" id="UP001157006"/>
    </source>
</evidence>
<gene>
    <name evidence="1" type="ORF">VFH_II174120</name>
</gene>
<dbReference type="Proteomes" id="UP001157006">
    <property type="component" value="Chromosome 2"/>
</dbReference>
<reference evidence="1 2" key="1">
    <citation type="submission" date="2023-01" db="EMBL/GenBank/DDBJ databases">
        <authorList>
            <person name="Kreplak J."/>
        </authorList>
    </citation>
    <scope>NUCLEOTIDE SEQUENCE [LARGE SCALE GENOMIC DNA]</scope>
</reference>